<proteinExistence type="inferred from homology"/>
<reference evidence="11 12" key="1">
    <citation type="submission" date="2019-03" db="EMBL/GenBank/DDBJ databases">
        <title>Genomic Encyclopedia of Type Strains, Phase III (KMG-III): the genomes of soil and plant-associated and newly described type strains.</title>
        <authorList>
            <person name="Whitman W."/>
        </authorList>
    </citation>
    <scope>NUCLEOTIDE SEQUENCE [LARGE SCALE GENOMIC DNA]</scope>
    <source>
        <strain evidence="11 12">CGMCC 1.12801</strain>
    </source>
</reference>
<dbReference type="HAMAP" id="MF_00135">
    <property type="entry name" value="PRAI"/>
    <property type="match status" value="1"/>
</dbReference>
<gene>
    <name evidence="9" type="primary">trpF</name>
    <name evidence="11" type="ORF">B0I21_102206</name>
</gene>
<comment type="caution">
    <text evidence="11">The sequence shown here is derived from an EMBL/GenBank/DDBJ whole genome shotgun (WGS) entry which is preliminary data.</text>
</comment>
<dbReference type="PANTHER" id="PTHR42894">
    <property type="entry name" value="N-(5'-PHOSPHORIBOSYL)ANTHRANILATE ISOMERASE"/>
    <property type="match status" value="1"/>
</dbReference>
<evidence type="ECO:0000313" key="11">
    <source>
        <dbReference type="EMBL" id="TDS15889.1"/>
    </source>
</evidence>
<dbReference type="InterPro" id="IPR001240">
    <property type="entry name" value="PRAI_dom"/>
</dbReference>
<dbReference type="InterPro" id="IPR013785">
    <property type="entry name" value="Aldolase_TIM"/>
</dbReference>
<keyword evidence="7 9" id="KW-0057">Aromatic amino acid biosynthesis</keyword>
<evidence type="ECO:0000313" key="12">
    <source>
        <dbReference type="Proteomes" id="UP000294752"/>
    </source>
</evidence>
<dbReference type="InterPro" id="IPR044643">
    <property type="entry name" value="TrpF_fam"/>
</dbReference>
<dbReference type="GO" id="GO:0000162">
    <property type="term" value="P:L-tryptophan biosynthetic process"/>
    <property type="evidence" value="ECO:0007669"/>
    <property type="project" value="UniProtKB-UniRule"/>
</dbReference>
<dbReference type="Gene3D" id="3.20.20.70">
    <property type="entry name" value="Aldolase class I"/>
    <property type="match status" value="1"/>
</dbReference>
<dbReference type="GO" id="GO:0004640">
    <property type="term" value="F:phosphoribosylanthranilate isomerase activity"/>
    <property type="evidence" value="ECO:0007669"/>
    <property type="project" value="UniProtKB-UniRule"/>
</dbReference>
<evidence type="ECO:0000256" key="8">
    <source>
        <dbReference type="ARBA" id="ARBA00023235"/>
    </source>
</evidence>
<evidence type="ECO:0000256" key="9">
    <source>
        <dbReference type="HAMAP-Rule" id="MF_00135"/>
    </source>
</evidence>
<dbReference type="Proteomes" id="UP000294752">
    <property type="component" value="Unassembled WGS sequence"/>
</dbReference>
<evidence type="ECO:0000256" key="1">
    <source>
        <dbReference type="ARBA" id="ARBA00001164"/>
    </source>
</evidence>
<comment type="catalytic activity">
    <reaction evidence="1 9">
        <text>N-(5-phospho-beta-D-ribosyl)anthranilate = 1-(2-carboxyphenylamino)-1-deoxy-D-ribulose 5-phosphate</text>
        <dbReference type="Rhea" id="RHEA:21540"/>
        <dbReference type="ChEBI" id="CHEBI:18277"/>
        <dbReference type="ChEBI" id="CHEBI:58613"/>
        <dbReference type="EC" id="5.3.1.24"/>
    </reaction>
</comment>
<dbReference type="AlphaFoldDB" id="A0A4R7D493"/>
<dbReference type="EC" id="5.3.1.24" evidence="3 9"/>
<dbReference type="Pfam" id="PF00697">
    <property type="entry name" value="PRAI"/>
    <property type="match status" value="1"/>
</dbReference>
<accession>A0A4R7D493</accession>
<evidence type="ECO:0000256" key="6">
    <source>
        <dbReference type="ARBA" id="ARBA00022822"/>
    </source>
</evidence>
<dbReference type="CDD" id="cd00405">
    <property type="entry name" value="PRAI"/>
    <property type="match status" value="1"/>
</dbReference>
<protein>
    <recommendedName>
        <fullName evidence="4 9">N-(5'-phosphoribosyl)anthranilate isomerase</fullName>
        <shortName evidence="9">PRAI</shortName>
        <ecNumber evidence="3 9">5.3.1.24</ecNumber>
    </recommendedName>
</protein>
<dbReference type="SUPFAM" id="SSF51366">
    <property type="entry name" value="Ribulose-phoshate binding barrel"/>
    <property type="match status" value="1"/>
</dbReference>
<evidence type="ECO:0000256" key="3">
    <source>
        <dbReference type="ARBA" id="ARBA00012572"/>
    </source>
</evidence>
<comment type="pathway">
    <text evidence="2 9">Amino-acid biosynthesis; L-tryptophan biosynthesis; L-tryptophan from chorismate: step 3/5.</text>
</comment>
<keyword evidence="6 9" id="KW-0822">Tryptophan biosynthesis</keyword>
<dbReference type="UniPathway" id="UPA00035">
    <property type="reaction ID" value="UER00042"/>
</dbReference>
<keyword evidence="5 9" id="KW-0028">Amino-acid biosynthesis</keyword>
<keyword evidence="8 9" id="KW-0413">Isomerase</keyword>
<dbReference type="EMBL" id="SNZV01000002">
    <property type="protein sequence ID" value="TDS15889.1"/>
    <property type="molecule type" value="Genomic_DNA"/>
</dbReference>
<keyword evidence="12" id="KW-1185">Reference proteome</keyword>
<dbReference type="InterPro" id="IPR011060">
    <property type="entry name" value="RibuloseP-bd_barrel"/>
</dbReference>
<dbReference type="OrthoDB" id="9786954at2"/>
<dbReference type="RefSeq" id="WP_133639183.1">
    <property type="nucleotide sequence ID" value="NZ_SNZV01000002.1"/>
</dbReference>
<dbReference type="PANTHER" id="PTHR42894:SF1">
    <property type="entry name" value="N-(5'-PHOSPHORIBOSYL)ANTHRANILATE ISOMERASE"/>
    <property type="match status" value="1"/>
</dbReference>
<name>A0A4R7D493_9SPHI</name>
<sequence>MDVQVKVCGMREPENITALVALPIDYIGFIFYEKSPRFIPHVPTMISIPQNIKKIGVFVDAPESYIQEKLEEGLAGIQLHGNESAEACRRFKQQGVLVVKAFGIGQNFDWQQLYPYLDVVDYFLFDTKSTAHGGTGLAFDWTLLTGYPFDVPYFLSGGLSLANIEEAKNLMDDRLQGLDLNSKFESAPAFKDIDKLANALKIIKDE</sequence>
<feature type="domain" description="N-(5'phosphoribosyl) anthranilate isomerase (PRAI)" evidence="10">
    <location>
        <begin position="5"/>
        <end position="200"/>
    </location>
</feature>
<evidence type="ECO:0000256" key="4">
    <source>
        <dbReference type="ARBA" id="ARBA00022272"/>
    </source>
</evidence>
<organism evidence="11 12">
    <name type="scientific">Sphingobacterium paludis</name>
    <dbReference type="NCBI Taxonomy" id="1476465"/>
    <lineage>
        <taxon>Bacteria</taxon>
        <taxon>Pseudomonadati</taxon>
        <taxon>Bacteroidota</taxon>
        <taxon>Sphingobacteriia</taxon>
        <taxon>Sphingobacteriales</taxon>
        <taxon>Sphingobacteriaceae</taxon>
        <taxon>Sphingobacterium</taxon>
    </lineage>
</organism>
<evidence type="ECO:0000259" key="10">
    <source>
        <dbReference type="Pfam" id="PF00697"/>
    </source>
</evidence>
<evidence type="ECO:0000256" key="7">
    <source>
        <dbReference type="ARBA" id="ARBA00023141"/>
    </source>
</evidence>
<comment type="similarity">
    <text evidence="9">Belongs to the TrpF family.</text>
</comment>
<evidence type="ECO:0000256" key="5">
    <source>
        <dbReference type="ARBA" id="ARBA00022605"/>
    </source>
</evidence>
<evidence type="ECO:0000256" key="2">
    <source>
        <dbReference type="ARBA" id="ARBA00004664"/>
    </source>
</evidence>